<evidence type="ECO:0000313" key="2">
    <source>
        <dbReference type="EMBL" id="MBK8522831.1"/>
    </source>
</evidence>
<dbReference type="InterPro" id="IPR001539">
    <property type="entry name" value="Peptidase_U32"/>
</dbReference>
<evidence type="ECO:0000313" key="3">
    <source>
        <dbReference type="Proteomes" id="UP000886689"/>
    </source>
</evidence>
<organism evidence="2 3">
    <name type="scientific">Candidatus Proximibacter danicus</name>
    <dbReference type="NCBI Taxonomy" id="2954365"/>
    <lineage>
        <taxon>Bacteria</taxon>
        <taxon>Pseudomonadati</taxon>
        <taxon>Pseudomonadota</taxon>
        <taxon>Betaproteobacteria</taxon>
        <taxon>Candidatus Proximibacter</taxon>
    </lineage>
</organism>
<protein>
    <submittedName>
        <fullName evidence="2">U32 family peptidase</fullName>
    </submittedName>
</protein>
<dbReference type="AlphaFoldDB" id="A0A9D7K1L5"/>
<dbReference type="EMBL" id="JADJUC010000001">
    <property type="protein sequence ID" value="MBK8522831.1"/>
    <property type="molecule type" value="Genomic_DNA"/>
</dbReference>
<dbReference type="Pfam" id="PF12392">
    <property type="entry name" value="DUF3656"/>
    <property type="match status" value="1"/>
</dbReference>
<proteinExistence type="predicted"/>
<dbReference type="PANTHER" id="PTHR30217:SF10">
    <property type="entry name" value="23S RRNA 5-HYDROXYCYTIDINE C2501 SYNTHASE"/>
    <property type="match status" value="1"/>
</dbReference>
<gene>
    <name evidence="2" type="ORF">IPL58_01055</name>
</gene>
<dbReference type="Proteomes" id="UP000886689">
    <property type="component" value="Unassembled WGS sequence"/>
</dbReference>
<accession>A0A9D7K1L5</accession>
<dbReference type="InterPro" id="IPR051454">
    <property type="entry name" value="RNA/ubiquinone_mod_enzymes"/>
</dbReference>
<dbReference type="PANTHER" id="PTHR30217">
    <property type="entry name" value="PEPTIDASE U32 FAMILY"/>
    <property type="match status" value="1"/>
</dbReference>
<feature type="domain" description="Peptidase U32 collagenase" evidence="1">
    <location>
        <begin position="399"/>
        <end position="513"/>
    </location>
</feature>
<dbReference type="Pfam" id="PF01136">
    <property type="entry name" value="Peptidase_U32"/>
    <property type="match status" value="1"/>
</dbReference>
<evidence type="ECO:0000259" key="1">
    <source>
        <dbReference type="Pfam" id="PF12392"/>
    </source>
</evidence>
<name>A0A9D7K1L5_9PROT</name>
<dbReference type="PROSITE" id="PS01276">
    <property type="entry name" value="PEPTIDASE_U32"/>
    <property type="match status" value="1"/>
</dbReference>
<dbReference type="InterPro" id="IPR020988">
    <property type="entry name" value="Pept_U32_collagenase"/>
</dbReference>
<comment type="caution">
    <text evidence="2">The sequence shown here is derived from an EMBL/GenBank/DDBJ whole genome shotgun (WGS) entry which is preliminary data.</text>
</comment>
<sequence>MPASLKTQCRTANRLERLELLAPAKTSEFGIEAINHGADAVYIGGPAFGARANAGNNIGEIAQLAEHAHRYNARVLVALNTILHDSELEEARKVAWQVYEAGADALIVQDMGLLEVDLPPIELHASTQCDIRTVEKAKFLGEVGFSQMVLARELSLAQIREIHAATDATLEFFIHGALCVAFSGQCYISHAHTDRSANRGDCSQDCRLPYTLQDDQGRVVAFEKHLLSMKDNNQTSNLEALIAAGIRSFKIEGRYKDVGYVKNITGHYRRQLDHFLEGHSQFRSAASGKTALFFTPNPDKTFHRGTTDYFVNDRKTDIGAFDSPKFVGLPIGTVTRLGSGWFEMEANEPLTNGDGLNYMHKREVIGLPINVAEKRGDVWRCTPNVPLAELPGLQPGTAINRNGDHAWELALTKKSAERRIGVDMALSETEAGFTLRLNDEEGVSAEAVLTTEKSPATQPDKVDAALRENLGKLGTTIFAARNITLALSQPWFLPASSVNALRREAVAALEAARNAAYQRPARKPAVEPPAPYPEESLSYLANIYNDAARQFYAKHGVKLMDAAFEAHEESGEVSLMVTKHCLRFSFNLCPKQAKGVTGVQGQVRAEPMTLVSGGEKYTLRFDCRPCEMHVVGKMKKHILQSPPPTTVTAPLVFHRQRPGADS</sequence>
<reference evidence="2" key="1">
    <citation type="submission" date="2020-10" db="EMBL/GenBank/DDBJ databases">
        <title>Connecting structure to function with the recovery of over 1000 high-quality activated sludge metagenome-assembled genomes encoding full-length rRNA genes using long-read sequencing.</title>
        <authorList>
            <person name="Singleton C.M."/>
            <person name="Petriglieri F."/>
            <person name="Kristensen J.M."/>
            <person name="Kirkegaard R.H."/>
            <person name="Michaelsen T.Y."/>
            <person name="Andersen M.H."/>
            <person name="Karst S.M."/>
            <person name="Dueholm M.S."/>
            <person name="Nielsen P.H."/>
            <person name="Albertsen M."/>
        </authorList>
    </citation>
    <scope>NUCLEOTIDE SEQUENCE</scope>
    <source>
        <strain evidence="2">Hirt_18-Q3-R61-65_BATAC.395</strain>
    </source>
</reference>